<feature type="compositionally biased region" description="Acidic residues" evidence="7">
    <location>
        <begin position="150"/>
        <end position="168"/>
    </location>
</feature>
<keyword evidence="5 6" id="KW-0143">Chaperone</keyword>
<comment type="subunit">
    <text evidence="6">Interacts with the iron-sulfur protein subunit within the SDH catalytic dimer.</text>
</comment>
<feature type="compositionally biased region" description="Basic residues" evidence="7">
    <location>
        <begin position="207"/>
        <end position="218"/>
    </location>
</feature>
<dbReference type="GO" id="GO:0005758">
    <property type="term" value="C:mitochondrial intermembrane space"/>
    <property type="evidence" value="ECO:0007669"/>
    <property type="project" value="TreeGrafter"/>
</dbReference>
<feature type="compositionally biased region" description="Acidic residues" evidence="7">
    <location>
        <begin position="234"/>
        <end position="244"/>
    </location>
</feature>
<dbReference type="STRING" id="94130.A0A2Z6RKG7"/>
<keyword evidence="3" id="KW-0809">Transit peptide</keyword>
<evidence type="ECO:0000256" key="3">
    <source>
        <dbReference type="ARBA" id="ARBA00022946"/>
    </source>
</evidence>
<dbReference type="InterPro" id="IPR008381">
    <property type="entry name" value="SDHAF3/Sdh7"/>
</dbReference>
<protein>
    <recommendedName>
        <fullName evidence="6">Succinate dehydrogenase assembly factor 3</fullName>
        <shortName evidence="6">SDH assembly factor 3</shortName>
        <shortName evidence="6">SDHAF3</shortName>
    </recommendedName>
</protein>
<evidence type="ECO:0000256" key="1">
    <source>
        <dbReference type="ARBA" id="ARBA00004305"/>
    </source>
</evidence>
<dbReference type="GO" id="GO:0034553">
    <property type="term" value="P:mitochondrial respiratory chain complex II assembly"/>
    <property type="evidence" value="ECO:0007669"/>
    <property type="project" value="UniProtKB-UniRule"/>
</dbReference>
<evidence type="ECO:0000256" key="4">
    <source>
        <dbReference type="ARBA" id="ARBA00023128"/>
    </source>
</evidence>
<keyword evidence="9" id="KW-1185">Reference proteome</keyword>
<dbReference type="AlphaFoldDB" id="A0A2Z6RKG7"/>
<dbReference type="Pfam" id="PF13233">
    <property type="entry name" value="Complex1_LYR_2"/>
    <property type="match status" value="1"/>
</dbReference>
<comment type="caution">
    <text evidence="8">The sequence shown here is derived from an EMBL/GenBank/DDBJ whole genome shotgun (WGS) entry which is preliminary data.</text>
</comment>
<proteinExistence type="inferred from homology"/>
<dbReference type="EMBL" id="BEXD01002535">
    <property type="protein sequence ID" value="GBB98624.1"/>
    <property type="molecule type" value="Genomic_DNA"/>
</dbReference>
<dbReference type="PANTHER" id="PTHR13137">
    <property type="entry name" value="DC11 ACN9 HOMOLOG"/>
    <property type="match status" value="1"/>
</dbReference>
<gene>
    <name evidence="8" type="ORF">RclHR1_03280020</name>
</gene>
<comment type="subcellular location">
    <subcellularLocation>
        <location evidence="1 6">Mitochondrion matrix</location>
    </subcellularLocation>
</comment>
<reference evidence="8 9" key="1">
    <citation type="submission" date="2017-11" db="EMBL/GenBank/DDBJ databases">
        <title>The genome of Rhizophagus clarus HR1 reveals common genetic basis of auxotrophy among arbuscular mycorrhizal fungi.</title>
        <authorList>
            <person name="Kobayashi Y."/>
        </authorList>
    </citation>
    <scope>NUCLEOTIDE SEQUENCE [LARGE SCALE GENOMIC DNA]</scope>
    <source>
        <strain evidence="8 9">HR1</strain>
    </source>
</reference>
<feature type="region of interest" description="Disordered" evidence="7">
    <location>
        <begin position="140"/>
        <end position="244"/>
    </location>
</feature>
<keyword evidence="4 6" id="KW-0496">Mitochondrion</keyword>
<evidence type="ECO:0000256" key="5">
    <source>
        <dbReference type="ARBA" id="ARBA00023186"/>
    </source>
</evidence>
<evidence type="ECO:0000313" key="9">
    <source>
        <dbReference type="Proteomes" id="UP000247702"/>
    </source>
</evidence>
<dbReference type="GO" id="GO:0006105">
    <property type="term" value="P:succinate metabolic process"/>
    <property type="evidence" value="ECO:0007669"/>
    <property type="project" value="TreeGrafter"/>
</dbReference>
<comment type="similarity">
    <text evidence="2 6">Belongs to the complex I LYR family. SDHAF3 subfamily.</text>
</comment>
<dbReference type="Proteomes" id="UP000247702">
    <property type="component" value="Unassembled WGS sequence"/>
</dbReference>
<name>A0A2Z6RKG7_9GLOM</name>
<evidence type="ECO:0000256" key="7">
    <source>
        <dbReference type="SAM" id="MobiDB-lite"/>
    </source>
</evidence>
<dbReference type="GO" id="GO:0005759">
    <property type="term" value="C:mitochondrial matrix"/>
    <property type="evidence" value="ECO:0007669"/>
    <property type="project" value="UniProtKB-SubCell"/>
</dbReference>
<comment type="function">
    <text evidence="6">Plays an essential role in the assembly of succinate dehydrogenase (SDH), an enzyme complex (also referred to as respiratory complex II) that is a component of both the tricarboxylic acid (TCA) cycle and the mitochondrial electron transport chain, and which couples the oxidation of succinate to fumarate with the reduction of ubiquinone (coenzyme Q) to ubiquinol. Promotes maturation of the iron-sulfur protein subunit of the SDH catalytic dimer, protecting it from the deleterious effects of oxidants. May act together with SDHAF1.</text>
</comment>
<evidence type="ECO:0000256" key="2">
    <source>
        <dbReference type="ARBA" id="ARBA00006020"/>
    </source>
</evidence>
<dbReference type="PANTHER" id="PTHR13137:SF6">
    <property type="entry name" value="SUCCINATE DEHYDROGENASE ASSEMBLY FACTOR 3, MITOCHONDRIAL"/>
    <property type="match status" value="1"/>
</dbReference>
<dbReference type="CDD" id="cd20270">
    <property type="entry name" value="Complex1_LYR_SDHAF3_LYRM10"/>
    <property type="match status" value="1"/>
</dbReference>
<organism evidence="8 9">
    <name type="scientific">Rhizophagus clarus</name>
    <dbReference type="NCBI Taxonomy" id="94130"/>
    <lineage>
        <taxon>Eukaryota</taxon>
        <taxon>Fungi</taxon>
        <taxon>Fungi incertae sedis</taxon>
        <taxon>Mucoromycota</taxon>
        <taxon>Glomeromycotina</taxon>
        <taxon>Glomeromycetes</taxon>
        <taxon>Glomerales</taxon>
        <taxon>Glomeraceae</taxon>
        <taxon>Rhizophagus</taxon>
    </lineage>
</organism>
<evidence type="ECO:0000256" key="6">
    <source>
        <dbReference type="RuleBase" id="RU368039"/>
    </source>
</evidence>
<accession>A0A2Z6RKG7</accession>
<evidence type="ECO:0000313" key="8">
    <source>
        <dbReference type="EMBL" id="GBB98624.1"/>
    </source>
</evidence>
<sequence>MASKTLISQTKNFLPPLILYRQILRIHRLLPPSLRSLGDDYVKAEFRRHKDVTNPIQIVGFIDQWQFYLDKLKIQVNTAKLQPANKIYGKKFDSNILEKFSEQQLGQLYVLRNEIKDNGKSKKLVTIFTIGKRKRISKNIESDNMSQMPEGDDDYFDPMAMDEYDDGQLDGTAGPSYHPQSSYMREGSSHHGHHGGYDESFFPSPTHPHHKGGAHHRQNQQGEKTVDQDFFNDFPDDFDDEDLK</sequence>